<dbReference type="InterPro" id="IPR016177">
    <property type="entry name" value="DNA-bd_dom_sf"/>
</dbReference>
<keyword evidence="3" id="KW-0804">Transcription</keyword>
<keyword evidence="1" id="KW-0805">Transcription regulation</keyword>
<dbReference type="InterPro" id="IPR036955">
    <property type="entry name" value="AP2/ERF_dom_sf"/>
</dbReference>
<feature type="domain" description="AP2/ERF" evidence="4">
    <location>
        <begin position="127"/>
        <end position="188"/>
    </location>
</feature>
<protein>
    <recommendedName>
        <fullName evidence="4">AP2/ERF domain-containing protein</fullName>
    </recommendedName>
</protein>
<evidence type="ECO:0000313" key="5">
    <source>
        <dbReference type="EMBL" id="OZI57686.1"/>
    </source>
</evidence>
<evidence type="ECO:0000313" key="6">
    <source>
        <dbReference type="Proteomes" id="UP000216885"/>
    </source>
</evidence>
<dbReference type="Pfam" id="PF13392">
    <property type="entry name" value="HNH_3"/>
    <property type="match status" value="1"/>
</dbReference>
<dbReference type="InterPro" id="IPR001471">
    <property type="entry name" value="AP2/ERF_dom"/>
</dbReference>
<sequence length="188" mass="21294">MPGAAFFRLSKGFAMASPIELTAEALREQLNYDPETGIFTWRIAKQKVRAGQECTATNKGGYIVIGIFGKYHSAHRLAWLYMTGEWPQGEIDHIDRCKTNNRWRNLRDVNHCGNMQNVIPGRPNKWGHRGIYQDLRTKKWVAGIRVNGAYRYLGAFRSPEAAAAAYSAAKLTMHIPNEPQKQGQLEAF</sequence>
<gene>
    <name evidence="5" type="ORF">CAL20_09945</name>
</gene>
<dbReference type="InterPro" id="IPR003615">
    <property type="entry name" value="HNH_nuc"/>
</dbReference>
<organism evidence="5 6">
    <name type="scientific">Bordetella genomosp. 4</name>
    <dbReference type="NCBI Taxonomy" id="463044"/>
    <lineage>
        <taxon>Bacteria</taxon>
        <taxon>Pseudomonadati</taxon>
        <taxon>Pseudomonadota</taxon>
        <taxon>Betaproteobacteria</taxon>
        <taxon>Burkholderiales</taxon>
        <taxon>Alcaligenaceae</taxon>
        <taxon>Bordetella</taxon>
    </lineage>
</organism>
<dbReference type="Gene3D" id="3.90.75.20">
    <property type="match status" value="1"/>
</dbReference>
<evidence type="ECO:0000256" key="1">
    <source>
        <dbReference type="ARBA" id="ARBA00023015"/>
    </source>
</evidence>
<dbReference type="Proteomes" id="UP000216885">
    <property type="component" value="Unassembled WGS sequence"/>
</dbReference>
<dbReference type="SUPFAM" id="SSF54060">
    <property type="entry name" value="His-Me finger endonucleases"/>
    <property type="match status" value="1"/>
</dbReference>
<evidence type="ECO:0000259" key="4">
    <source>
        <dbReference type="PROSITE" id="PS51032"/>
    </source>
</evidence>
<dbReference type="EMBL" id="NEVQ01000012">
    <property type="protein sequence ID" value="OZI57686.1"/>
    <property type="molecule type" value="Genomic_DNA"/>
</dbReference>
<dbReference type="PROSITE" id="PS51032">
    <property type="entry name" value="AP2_ERF"/>
    <property type="match status" value="1"/>
</dbReference>
<reference evidence="5 6" key="1">
    <citation type="submission" date="2017-05" db="EMBL/GenBank/DDBJ databases">
        <title>Complete and WGS of Bordetella genogroups.</title>
        <authorList>
            <person name="Spilker T."/>
            <person name="LiPuma J."/>
        </authorList>
    </citation>
    <scope>NUCLEOTIDE SEQUENCE [LARGE SCALE GENOMIC DNA]</scope>
    <source>
        <strain evidence="5 6">AU9919</strain>
    </source>
</reference>
<dbReference type="AlphaFoldDB" id="A0A261U6Y4"/>
<evidence type="ECO:0000256" key="2">
    <source>
        <dbReference type="ARBA" id="ARBA00023125"/>
    </source>
</evidence>
<keyword evidence="6" id="KW-1185">Reference proteome</keyword>
<name>A0A261U6Y4_9BORD</name>
<accession>A0A261U6Y4</accession>
<comment type="caution">
    <text evidence="5">The sequence shown here is derived from an EMBL/GenBank/DDBJ whole genome shotgun (WGS) entry which is preliminary data.</text>
</comment>
<dbReference type="SMART" id="SM00380">
    <property type="entry name" value="AP2"/>
    <property type="match status" value="1"/>
</dbReference>
<dbReference type="GO" id="GO:0003677">
    <property type="term" value="F:DNA binding"/>
    <property type="evidence" value="ECO:0007669"/>
    <property type="project" value="UniProtKB-KW"/>
</dbReference>
<keyword evidence="2" id="KW-0238">DNA-binding</keyword>
<dbReference type="GO" id="GO:0003700">
    <property type="term" value="F:DNA-binding transcription factor activity"/>
    <property type="evidence" value="ECO:0007669"/>
    <property type="project" value="InterPro"/>
</dbReference>
<dbReference type="Gene3D" id="3.30.730.10">
    <property type="entry name" value="AP2/ERF domain"/>
    <property type="match status" value="1"/>
</dbReference>
<proteinExistence type="predicted"/>
<dbReference type="SUPFAM" id="SSF54171">
    <property type="entry name" value="DNA-binding domain"/>
    <property type="match status" value="1"/>
</dbReference>
<dbReference type="InterPro" id="IPR044925">
    <property type="entry name" value="His-Me_finger_sf"/>
</dbReference>
<evidence type="ECO:0000256" key="3">
    <source>
        <dbReference type="ARBA" id="ARBA00023163"/>
    </source>
</evidence>